<feature type="transmembrane region" description="Helical" evidence="3">
    <location>
        <begin position="35"/>
        <end position="53"/>
    </location>
</feature>
<evidence type="ECO:0000256" key="1">
    <source>
        <dbReference type="ARBA" id="ARBA00004127"/>
    </source>
</evidence>
<feature type="transmembrane region" description="Helical" evidence="3">
    <location>
        <begin position="242"/>
        <end position="258"/>
    </location>
</feature>
<dbReference type="PANTHER" id="PTHR12715">
    <property type="entry name" value="TRANSPORTER, DRUG/METABOLITE EXPORTER FAMILY"/>
    <property type="match status" value="1"/>
</dbReference>
<feature type="transmembrane region" description="Helical" evidence="3">
    <location>
        <begin position="177"/>
        <end position="198"/>
    </location>
</feature>
<dbReference type="InterPro" id="IPR000620">
    <property type="entry name" value="EamA_dom"/>
</dbReference>
<feature type="transmembrane region" description="Helical" evidence="3">
    <location>
        <begin position="90"/>
        <end position="113"/>
    </location>
</feature>
<comment type="similarity">
    <text evidence="2">Belongs to the EamA transporter family.</text>
</comment>
<feature type="transmembrane region" description="Helical" evidence="3">
    <location>
        <begin position="65"/>
        <end position="84"/>
    </location>
</feature>
<feature type="transmembrane region" description="Helical" evidence="3">
    <location>
        <begin position="210"/>
        <end position="230"/>
    </location>
</feature>
<protein>
    <submittedName>
        <fullName evidence="5">DMT family transporter</fullName>
    </submittedName>
</protein>
<dbReference type="SUPFAM" id="SSF103481">
    <property type="entry name" value="Multidrug resistance efflux transporter EmrE"/>
    <property type="match status" value="2"/>
</dbReference>
<comment type="caution">
    <text evidence="5">The sequence shown here is derived from an EMBL/GenBank/DDBJ whole genome shotgun (WGS) entry which is preliminary data.</text>
</comment>
<name>A0A428MTC1_9BACI</name>
<organism evidence="5 6">
    <name type="scientific">Salibacterium salarium</name>
    <dbReference type="NCBI Taxonomy" id="284579"/>
    <lineage>
        <taxon>Bacteria</taxon>
        <taxon>Bacillati</taxon>
        <taxon>Bacillota</taxon>
        <taxon>Bacilli</taxon>
        <taxon>Bacillales</taxon>
        <taxon>Bacillaceae</taxon>
    </lineage>
</organism>
<dbReference type="GO" id="GO:0016020">
    <property type="term" value="C:membrane"/>
    <property type="evidence" value="ECO:0007669"/>
    <property type="project" value="InterPro"/>
</dbReference>
<dbReference type="RefSeq" id="WP_125562696.1">
    <property type="nucleotide sequence ID" value="NZ_RBVX01000072.1"/>
</dbReference>
<feature type="transmembrane region" description="Helical" evidence="3">
    <location>
        <begin position="120"/>
        <end position="141"/>
    </location>
</feature>
<accession>A0A428MTC1</accession>
<feature type="domain" description="EamA" evidence="4">
    <location>
        <begin position="147"/>
        <end position="281"/>
    </location>
</feature>
<evidence type="ECO:0000256" key="2">
    <source>
        <dbReference type="ARBA" id="ARBA00007362"/>
    </source>
</evidence>
<reference evidence="5 6" key="1">
    <citation type="submission" date="2018-10" db="EMBL/GenBank/DDBJ databases">
        <title>Draft genome sequence of Bacillus salarius IM0101, isolated from a hypersaline soil in Inner Mongolia, China.</title>
        <authorList>
            <person name="Yamprayoonswat W."/>
            <person name="Boonvisut S."/>
            <person name="Jumpathong W."/>
            <person name="Sittihan S."/>
            <person name="Ruangsuj P."/>
            <person name="Wanthongcharoen S."/>
            <person name="Thongpramul N."/>
            <person name="Pimmason S."/>
            <person name="Yu B."/>
            <person name="Yasawong M."/>
        </authorList>
    </citation>
    <scope>NUCLEOTIDE SEQUENCE [LARGE SCALE GENOMIC DNA]</scope>
    <source>
        <strain evidence="5 6">IM0101</strain>
    </source>
</reference>
<dbReference type="Pfam" id="PF00892">
    <property type="entry name" value="EamA"/>
    <property type="match status" value="2"/>
</dbReference>
<evidence type="ECO:0000256" key="3">
    <source>
        <dbReference type="SAM" id="Phobius"/>
    </source>
</evidence>
<sequence length="287" mass="30955">MKNRVVSAYVLAVVLWASAFPGIRVGLESFHPLDLSLLRLLIGSLGLFVFACVKGMPFPEYKDIPIILLLGFLGFSVYHTFLSIGEMTVVAGAASLLVTTTPLFSAILSAIFLKESFGKFGWMGSIIAFIGVTFITLGTSGTFRVETGILIILIGALGESFYFVFQSSYLKKYGFLPFTTYTIWAGTLFMLIFSPGIFEAIMSATIESTLTVVYLGLFPTVVPYFAIAYVTSQQGASEATSSLYLTPVAAIIISWIWLGEVPTLLSIGGGMLTLAGVFLTNVTAKKI</sequence>
<comment type="subcellular location">
    <subcellularLocation>
        <location evidence="1">Endomembrane system</location>
        <topology evidence="1">Multi-pass membrane protein</topology>
    </subcellularLocation>
</comment>
<dbReference type="InterPro" id="IPR052756">
    <property type="entry name" value="Alkyne_AA_exporter"/>
</dbReference>
<keyword evidence="3" id="KW-1133">Transmembrane helix</keyword>
<proteinExistence type="inferred from homology"/>
<dbReference type="Proteomes" id="UP000275076">
    <property type="component" value="Unassembled WGS sequence"/>
</dbReference>
<dbReference type="EMBL" id="RBVX01000072">
    <property type="protein sequence ID" value="RSL29364.1"/>
    <property type="molecule type" value="Genomic_DNA"/>
</dbReference>
<keyword evidence="3" id="KW-0812">Transmembrane</keyword>
<dbReference type="InterPro" id="IPR037185">
    <property type="entry name" value="EmrE-like"/>
</dbReference>
<feature type="transmembrane region" description="Helical" evidence="3">
    <location>
        <begin position="147"/>
        <end position="165"/>
    </location>
</feature>
<dbReference type="PANTHER" id="PTHR12715:SF4">
    <property type="entry name" value="EAMA DOMAIN-CONTAINING PROTEIN"/>
    <property type="match status" value="1"/>
</dbReference>
<feature type="domain" description="EamA" evidence="4">
    <location>
        <begin position="8"/>
        <end position="136"/>
    </location>
</feature>
<dbReference type="OrthoDB" id="9809509at2"/>
<gene>
    <name evidence="5" type="ORF">D7Z54_31680</name>
</gene>
<keyword evidence="6" id="KW-1185">Reference proteome</keyword>
<evidence type="ECO:0000259" key="4">
    <source>
        <dbReference type="Pfam" id="PF00892"/>
    </source>
</evidence>
<dbReference type="AlphaFoldDB" id="A0A428MTC1"/>
<feature type="transmembrane region" description="Helical" evidence="3">
    <location>
        <begin position="264"/>
        <end position="284"/>
    </location>
</feature>
<keyword evidence="3" id="KW-0472">Membrane</keyword>
<evidence type="ECO:0000313" key="6">
    <source>
        <dbReference type="Proteomes" id="UP000275076"/>
    </source>
</evidence>
<evidence type="ECO:0000313" key="5">
    <source>
        <dbReference type="EMBL" id="RSL29364.1"/>
    </source>
</evidence>